<dbReference type="STRING" id="1893.SAMN02787144_105519"/>
<comment type="similarity">
    <text evidence="1 4">Belongs to the D-isomer specific 2-hydroxyacid dehydrogenase family.</text>
</comment>
<evidence type="ECO:0000313" key="8">
    <source>
        <dbReference type="EMBL" id="SFY44926.1"/>
    </source>
</evidence>
<dbReference type="Pfam" id="PF00389">
    <property type="entry name" value="2-Hacid_dh"/>
    <property type="match status" value="1"/>
</dbReference>
<dbReference type="Gene3D" id="3.40.50.720">
    <property type="entry name" value="NAD(P)-binding Rossmann-like Domain"/>
    <property type="match status" value="2"/>
</dbReference>
<feature type="compositionally biased region" description="Polar residues" evidence="5">
    <location>
        <begin position="13"/>
        <end position="22"/>
    </location>
</feature>
<dbReference type="InterPro" id="IPR006139">
    <property type="entry name" value="D-isomer_2_OHA_DH_cat_dom"/>
</dbReference>
<proteinExistence type="inferred from homology"/>
<dbReference type="InterPro" id="IPR058205">
    <property type="entry name" value="D-LDH-like"/>
</dbReference>
<gene>
    <name evidence="8" type="ORF">SAMN02787144_105519</name>
</gene>
<evidence type="ECO:0000256" key="2">
    <source>
        <dbReference type="ARBA" id="ARBA00023002"/>
    </source>
</evidence>
<dbReference type="Pfam" id="PF02826">
    <property type="entry name" value="2-Hacid_dh_C"/>
    <property type="match status" value="1"/>
</dbReference>
<dbReference type="InterPro" id="IPR058206">
    <property type="entry name" value="VanH"/>
</dbReference>
<evidence type="ECO:0000256" key="1">
    <source>
        <dbReference type="ARBA" id="ARBA00005854"/>
    </source>
</evidence>
<dbReference type="InterPro" id="IPR029752">
    <property type="entry name" value="D-isomer_DH_CS1"/>
</dbReference>
<dbReference type="InterPro" id="IPR029753">
    <property type="entry name" value="D-isomer_DH_CS"/>
</dbReference>
<dbReference type="PANTHER" id="PTHR43026:SF1">
    <property type="entry name" value="2-HYDROXYACID DEHYDROGENASE HOMOLOG 1-RELATED"/>
    <property type="match status" value="1"/>
</dbReference>
<dbReference type="GO" id="GO:0051287">
    <property type="term" value="F:NAD binding"/>
    <property type="evidence" value="ECO:0007669"/>
    <property type="project" value="InterPro"/>
</dbReference>
<dbReference type="CDD" id="cd12185">
    <property type="entry name" value="HGDH_LDH_like"/>
    <property type="match status" value="1"/>
</dbReference>
<name>A0A1K2FBV6_STRAR</name>
<dbReference type="PROSITE" id="PS00671">
    <property type="entry name" value="D_2_HYDROXYACID_DH_3"/>
    <property type="match status" value="1"/>
</dbReference>
<protein>
    <submittedName>
        <fullName evidence="8">D-specific alpha-keto acid dehydrogenase</fullName>
    </submittedName>
</protein>
<dbReference type="GO" id="GO:0008720">
    <property type="term" value="F:D-lactate dehydrogenase (NAD+) activity"/>
    <property type="evidence" value="ECO:0007669"/>
    <property type="project" value="TreeGrafter"/>
</dbReference>
<dbReference type="PROSITE" id="PS00065">
    <property type="entry name" value="D_2_HYDROXYACID_DH_1"/>
    <property type="match status" value="1"/>
</dbReference>
<dbReference type="Proteomes" id="UP000181909">
    <property type="component" value="Unassembled WGS sequence"/>
</dbReference>
<dbReference type="RefSeq" id="WP_079179851.1">
    <property type="nucleotide sequence ID" value="NZ_CP108276.1"/>
</dbReference>
<organism evidence="8 9">
    <name type="scientific">Streptomyces atratus</name>
    <dbReference type="NCBI Taxonomy" id="1893"/>
    <lineage>
        <taxon>Bacteria</taxon>
        <taxon>Bacillati</taxon>
        <taxon>Actinomycetota</taxon>
        <taxon>Actinomycetes</taxon>
        <taxon>Kitasatosporales</taxon>
        <taxon>Streptomycetaceae</taxon>
        <taxon>Streptomyces</taxon>
    </lineage>
</organism>
<dbReference type="SUPFAM" id="SSF51735">
    <property type="entry name" value="NAD(P)-binding Rossmann-fold domains"/>
    <property type="match status" value="1"/>
</dbReference>
<dbReference type="InterPro" id="IPR006140">
    <property type="entry name" value="D-isomer_DH_NAD-bd"/>
</dbReference>
<dbReference type="EMBL" id="FPJO01000055">
    <property type="protein sequence ID" value="SFY44926.1"/>
    <property type="molecule type" value="Genomic_DNA"/>
</dbReference>
<evidence type="ECO:0000256" key="5">
    <source>
        <dbReference type="SAM" id="MobiDB-lite"/>
    </source>
</evidence>
<feature type="region of interest" description="Disordered" evidence="5">
    <location>
        <begin position="1"/>
        <end position="22"/>
    </location>
</feature>
<sequence>MTYSEPAHAAVGRTQSLTSSHPTAVAPTGVTVYGCGKDEAALFREMAPRVGAIPTITEAAVSEANVELTNGNRCISVSHKTGIANSTLLALSRAGVAYISTRSVGYNHIDVGYAASVGISVENVAYSPDSVADYTLMLMLMTARHAKSIIRHADVHDYRLNDVRGKELRDLTIGVVGTGRIGVAVMDRLRGFGCRTLAHDSHSTTEADYVPLDKLLQLSDIVTLHTPLTADTHHLLNRHRIEQMKHGSCIINTGRGSLIDTEALVFALESGRLGGAALDVLEGEEGIFYTDCRNKPIDSKALLRLQEMPNVIISPHTAYYTDHALSDTVENSITNCLKFESRNQHG</sequence>
<feature type="domain" description="D-isomer specific 2-hydroxyacid dehydrogenase NAD-binding" evidence="7">
    <location>
        <begin position="136"/>
        <end position="318"/>
    </location>
</feature>
<reference evidence="8 9" key="1">
    <citation type="submission" date="2016-11" db="EMBL/GenBank/DDBJ databases">
        <authorList>
            <person name="Jaros S."/>
            <person name="Januszkiewicz K."/>
            <person name="Wedrychowicz H."/>
        </authorList>
    </citation>
    <scope>NUCLEOTIDE SEQUENCE [LARGE SCALE GENOMIC DNA]</scope>
    <source>
        <strain evidence="8 9">OK807</strain>
    </source>
</reference>
<dbReference type="NCBIfam" id="NF000492">
    <property type="entry name" value="vanH_gen"/>
    <property type="match status" value="1"/>
</dbReference>
<dbReference type="OrthoDB" id="117809at2"/>
<feature type="domain" description="D-isomer specific 2-hydroxyacid dehydrogenase catalytic" evidence="6">
    <location>
        <begin position="55"/>
        <end position="341"/>
    </location>
</feature>
<dbReference type="PANTHER" id="PTHR43026">
    <property type="entry name" value="2-HYDROXYACID DEHYDROGENASE HOMOLOG 1-RELATED"/>
    <property type="match status" value="1"/>
</dbReference>
<keyword evidence="2 4" id="KW-0560">Oxidoreductase</keyword>
<dbReference type="InterPro" id="IPR036291">
    <property type="entry name" value="NAD(P)-bd_dom_sf"/>
</dbReference>
<evidence type="ECO:0000256" key="4">
    <source>
        <dbReference type="RuleBase" id="RU003719"/>
    </source>
</evidence>
<keyword evidence="3" id="KW-0520">NAD</keyword>
<evidence type="ECO:0000256" key="3">
    <source>
        <dbReference type="ARBA" id="ARBA00023027"/>
    </source>
</evidence>
<evidence type="ECO:0000259" key="6">
    <source>
        <dbReference type="Pfam" id="PF00389"/>
    </source>
</evidence>
<evidence type="ECO:0000259" key="7">
    <source>
        <dbReference type="Pfam" id="PF02826"/>
    </source>
</evidence>
<dbReference type="SUPFAM" id="SSF52283">
    <property type="entry name" value="Formate/glycerate dehydrogenase catalytic domain-like"/>
    <property type="match status" value="1"/>
</dbReference>
<dbReference type="AlphaFoldDB" id="A0A1K2FBV6"/>
<evidence type="ECO:0000313" key="9">
    <source>
        <dbReference type="Proteomes" id="UP000181909"/>
    </source>
</evidence>
<dbReference type="PROSITE" id="PS00670">
    <property type="entry name" value="D_2_HYDROXYACID_DH_2"/>
    <property type="match status" value="1"/>
</dbReference>
<accession>A0A1K2FBV6</accession>